<dbReference type="AlphaFoldDB" id="A0A1D8AVU0"/>
<protein>
    <submittedName>
        <fullName evidence="9">Outer membrane channel protein</fullName>
    </submittedName>
</protein>
<dbReference type="SUPFAM" id="SSF56954">
    <property type="entry name" value="Outer membrane efflux proteins (OEP)"/>
    <property type="match status" value="1"/>
</dbReference>
<keyword evidence="8" id="KW-0175">Coiled coil</keyword>
<evidence type="ECO:0000256" key="5">
    <source>
        <dbReference type="ARBA" id="ARBA00022692"/>
    </source>
</evidence>
<organism evidence="9 10">
    <name type="scientific">Lacunisphaera limnophila</name>
    <dbReference type="NCBI Taxonomy" id="1838286"/>
    <lineage>
        <taxon>Bacteria</taxon>
        <taxon>Pseudomonadati</taxon>
        <taxon>Verrucomicrobiota</taxon>
        <taxon>Opitutia</taxon>
        <taxon>Opitutales</taxon>
        <taxon>Opitutaceae</taxon>
        <taxon>Lacunisphaera</taxon>
    </lineage>
</organism>
<dbReference type="Proteomes" id="UP000095228">
    <property type="component" value="Chromosome"/>
</dbReference>
<proteinExistence type="inferred from homology"/>
<evidence type="ECO:0000313" key="10">
    <source>
        <dbReference type="Proteomes" id="UP000095228"/>
    </source>
</evidence>
<keyword evidence="3" id="KW-0813">Transport</keyword>
<accession>A0A1D8AVU0</accession>
<dbReference type="PANTHER" id="PTHR30026">
    <property type="entry name" value="OUTER MEMBRANE PROTEIN TOLC"/>
    <property type="match status" value="1"/>
</dbReference>
<evidence type="ECO:0000256" key="2">
    <source>
        <dbReference type="ARBA" id="ARBA00007613"/>
    </source>
</evidence>
<evidence type="ECO:0000256" key="3">
    <source>
        <dbReference type="ARBA" id="ARBA00022448"/>
    </source>
</evidence>
<evidence type="ECO:0000256" key="7">
    <source>
        <dbReference type="ARBA" id="ARBA00023237"/>
    </source>
</evidence>
<evidence type="ECO:0000256" key="6">
    <source>
        <dbReference type="ARBA" id="ARBA00023136"/>
    </source>
</evidence>
<sequence length="430" mass="48072">MHAQDVVTPEMVLPQLDAILKRAVAQSPRMISRAVDLEIAENDLIASRAGLLPSVGGNYSFNKARDKRGDLAGRLDVDKVYYNFSLNQPLFHWGERRNSARIGQIRETIAQGQYRDGYRLYAQELRSLYFSMILGKLRAKRAAFQLEYNNRLLQQGEERLAKKVISEALIFGIRIEAERAAISAERAIFDYENIKASFSRLTGEPAPSDESIPDSIPALPPQTTGIQNVLASYLAQAEIPSVEAVNFRHSLAIEKLNLANQKTRLRPKFNLVLGISQDEQSYSLNVAQKYQVNSQYVGISANWTVFDGFSARSGVRSALAKIRQLEGDYKVLSDRIAQQAQTQARLAGFHARYASINDRLLDSSQNNLISVKEQFARGVIAQEDVSVVQLGLFDHQINAYSTRADYYSQVSEFLGTVAQDPVLANLPLNK</sequence>
<keyword evidence="4" id="KW-1134">Transmembrane beta strand</keyword>
<evidence type="ECO:0000256" key="4">
    <source>
        <dbReference type="ARBA" id="ARBA00022452"/>
    </source>
</evidence>
<evidence type="ECO:0000256" key="8">
    <source>
        <dbReference type="SAM" id="Coils"/>
    </source>
</evidence>
<dbReference type="GO" id="GO:0015288">
    <property type="term" value="F:porin activity"/>
    <property type="evidence" value="ECO:0007669"/>
    <property type="project" value="TreeGrafter"/>
</dbReference>
<reference evidence="9 10" key="1">
    <citation type="submission" date="2016-06" db="EMBL/GenBank/DDBJ databases">
        <title>Three novel species with peptidoglycan cell walls form the new genus Lacunisphaera gen. nov. in the family Opitutaceae of the verrucomicrobial subdivision 4.</title>
        <authorList>
            <person name="Rast P."/>
            <person name="Gloeckner I."/>
            <person name="Jogler M."/>
            <person name="Boedeker C."/>
            <person name="Jeske O."/>
            <person name="Wiegand S."/>
            <person name="Reinhardt R."/>
            <person name="Schumann P."/>
            <person name="Rohde M."/>
            <person name="Spring S."/>
            <person name="Gloeckner F.O."/>
            <person name="Jogler C."/>
        </authorList>
    </citation>
    <scope>NUCLEOTIDE SEQUENCE [LARGE SCALE GENOMIC DNA]</scope>
    <source>
        <strain evidence="9 10">IG16b</strain>
    </source>
</reference>
<dbReference type="Gene3D" id="1.20.1600.10">
    <property type="entry name" value="Outer membrane efflux proteins (OEP)"/>
    <property type="match status" value="1"/>
</dbReference>
<dbReference type="STRING" id="1838286.Verru16b_02076"/>
<dbReference type="EMBL" id="CP016094">
    <property type="protein sequence ID" value="AOS45007.1"/>
    <property type="molecule type" value="Genomic_DNA"/>
</dbReference>
<evidence type="ECO:0000313" key="9">
    <source>
        <dbReference type="EMBL" id="AOS45007.1"/>
    </source>
</evidence>
<dbReference type="RefSeq" id="WP_069962201.1">
    <property type="nucleotide sequence ID" value="NZ_CP016094.1"/>
</dbReference>
<dbReference type="GO" id="GO:0015562">
    <property type="term" value="F:efflux transmembrane transporter activity"/>
    <property type="evidence" value="ECO:0007669"/>
    <property type="project" value="InterPro"/>
</dbReference>
<dbReference type="GO" id="GO:0009279">
    <property type="term" value="C:cell outer membrane"/>
    <property type="evidence" value="ECO:0007669"/>
    <property type="project" value="UniProtKB-SubCell"/>
</dbReference>
<evidence type="ECO:0000256" key="1">
    <source>
        <dbReference type="ARBA" id="ARBA00004442"/>
    </source>
</evidence>
<dbReference type="InterPro" id="IPR003423">
    <property type="entry name" value="OMP_efflux"/>
</dbReference>
<name>A0A1D8AVU0_9BACT</name>
<dbReference type="Pfam" id="PF02321">
    <property type="entry name" value="OEP"/>
    <property type="match status" value="1"/>
</dbReference>
<dbReference type="GO" id="GO:1990281">
    <property type="term" value="C:efflux pump complex"/>
    <property type="evidence" value="ECO:0007669"/>
    <property type="project" value="TreeGrafter"/>
</dbReference>
<keyword evidence="10" id="KW-1185">Reference proteome</keyword>
<comment type="subcellular location">
    <subcellularLocation>
        <location evidence="1">Cell outer membrane</location>
    </subcellularLocation>
</comment>
<keyword evidence="7" id="KW-0998">Cell outer membrane</keyword>
<keyword evidence="5" id="KW-0812">Transmembrane</keyword>
<dbReference type="InterPro" id="IPR051906">
    <property type="entry name" value="TolC-like"/>
</dbReference>
<feature type="coiled-coil region" evidence="8">
    <location>
        <begin position="315"/>
        <end position="342"/>
    </location>
</feature>
<gene>
    <name evidence="9" type="ORF">Verru16b_02076</name>
</gene>
<dbReference type="KEGG" id="obg:Verru16b_02076"/>
<dbReference type="PANTHER" id="PTHR30026:SF20">
    <property type="entry name" value="OUTER MEMBRANE PROTEIN TOLC"/>
    <property type="match status" value="1"/>
</dbReference>
<comment type="similarity">
    <text evidence="2">Belongs to the outer membrane factor (OMF) (TC 1.B.17) family.</text>
</comment>
<keyword evidence="6" id="KW-0472">Membrane</keyword>